<dbReference type="SUPFAM" id="SSF46955">
    <property type="entry name" value="Putative DNA-binding domain"/>
    <property type="match status" value="1"/>
</dbReference>
<reference evidence="5 7" key="2">
    <citation type="submission" date="2014-01" db="EMBL/GenBank/DDBJ databases">
        <title>Draft genome sequencing of Bacillus alcalophilus CGMCC 1.3604.</title>
        <authorList>
            <person name="Yang J."/>
            <person name="Diao L."/>
            <person name="Yang S."/>
        </authorList>
    </citation>
    <scope>NUCLEOTIDE SEQUENCE [LARGE SCALE GENOMIC DNA]</scope>
    <source>
        <strain evidence="5 7">CGMCC 1.3604</strain>
    </source>
</reference>
<dbReference type="SMART" id="SM00422">
    <property type="entry name" value="HTH_MERR"/>
    <property type="match status" value="1"/>
</dbReference>
<organism evidence="4 6">
    <name type="scientific">Alkalihalobacillus alcalophilus ATCC 27647 = CGMCC 1.3604</name>
    <dbReference type="NCBI Taxonomy" id="1218173"/>
    <lineage>
        <taxon>Bacteria</taxon>
        <taxon>Bacillati</taxon>
        <taxon>Bacillota</taxon>
        <taxon>Bacilli</taxon>
        <taxon>Bacillales</taxon>
        <taxon>Bacillaceae</taxon>
        <taxon>Alkalihalobacillus</taxon>
    </lineage>
</organism>
<evidence type="ECO:0000313" key="6">
    <source>
        <dbReference type="Proteomes" id="UP000002754"/>
    </source>
</evidence>
<dbReference type="EMBL" id="JALP01000092">
    <property type="protein sequence ID" value="THG91073.1"/>
    <property type="molecule type" value="Genomic_DNA"/>
</dbReference>
<evidence type="ECO:0000313" key="5">
    <source>
        <dbReference type="EMBL" id="THG91073.1"/>
    </source>
</evidence>
<dbReference type="Gene3D" id="6.10.250.360">
    <property type="match status" value="1"/>
</dbReference>
<dbReference type="PRINTS" id="PR00040">
    <property type="entry name" value="HTHMERR"/>
</dbReference>
<name>A0A094WJ04_ALKAL</name>
<evidence type="ECO:0000313" key="4">
    <source>
        <dbReference type="EMBL" id="KGA95938.1"/>
    </source>
</evidence>
<dbReference type="AlphaFoldDB" id="A0A094WJ04"/>
<evidence type="ECO:0000256" key="1">
    <source>
        <dbReference type="ARBA" id="ARBA00023125"/>
    </source>
</evidence>
<dbReference type="InterPro" id="IPR000551">
    <property type="entry name" value="MerR-type_HTH_dom"/>
</dbReference>
<protein>
    <recommendedName>
        <fullName evidence="3">HTH merR-type domain-containing protein</fullName>
    </recommendedName>
</protein>
<keyword evidence="6" id="KW-1185">Reference proteome</keyword>
<accession>A0A094WJ04</accession>
<dbReference type="Proteomes" id="UP000002754">
    <property type="component" value="Unassembled WGS sequence"/>
</dbReference>
<dbReference type="RefSeq" id="WP_003324304.1">
    <property type="nucleotide sequence ID" value="NZ_ALPT02000092.1"/>
</dbReference>
<evidence type="ECO:0000313" key="7">
    <source>
        <dbReference type="Proteomes" id="UP000297014"/>
    </source>
</evidence>
<dbReference type="InterPro" id="IPR009061">
    <property type="entry name" value="DNA-bd_dom_put_sf"/>
</dbReference>
<dbReference type="PANTHER" id="PTHR30204:SF96">
    <property type="entry name" value="CHROMOSOME-ANCHORING PROTEIN RACA"/>
    <property type="match status" value="1"/>
</dbReference>
<dbReference type="EMBL" id="ALPT02000092">
    <property type="protein sequence ID" value="KGA95938.1"/>
    <property type="molecule type" value="Genomic_DNA"/>
</dbReference>
<comment type="caution">
    <text evidence="4">The sequence shown here is derived from an EMBL/GenBank/DDBJ whole genome shotgun (WGS) entry which is preliminary data.</text>
</comment>
<dbReference type="Pfam" id="PF13411">
    <property type="entry name" value="MerR_1"/>
    <property type="match status" value="1"/>
</dbReference>
<evidence type="ECO:0000256" key="2">
    <source>
        <dbReference type="SAM" id="Coils"/>
    </source>
</evidence>
<dbReference type="Gene3D" id="1.10.1660.10">
    <property type="match status" value="1"/>
</dbReference>
<feature type="coiled-coil region" evidence="2">
    <location>
        <begin position="77"/>
        <end position="108"/>
    </location>
</feature>
<keyword evidence="1" id="KW-0238">DNA-binding</keyword>
<dbReference type="GO" id="GO:0003700">
    <property type="term" value="F:DNA-binding transcription factor activity"/>
    <property type="evidence" value="ECO:0007669"/>
    <property type="project" value="InterPro"/>
</dbReference>
<evidence type="ECO:0000259" key="3">
    <source>
        <dbReference type="PROSITE" id="PS50937"/>
    </source>
</evidence>
<dbReference type="PROSITE" id="PS50937">
    <property type="entry name" value="HTH_MERR_2"/>
    <property type="match status" value="1"/>
</dbReference>
<sequence length="257" mass="30466">MNKFYSVGEFAKKTGTSIRTLHYYDEIHLLKPNKHPKTGHRKYSDKDLLTLQQIVTFKWLGYSLEQIAKMLTNENDMESLKESLRFQKQSFEEKKRQIEQVLAAIDRTMESIDGEEKIEASILISFINSIQTENIQKDWIAKHTNHSIAEDLFNITGEEQKKLDQLFFSLMNRTKALIGEPCHSEEVVQLIKEYVDFIGDYVNEEMFELFKNIEEEQVEELDVYSPFTKEEEKWLLQAFAYYQKEFGLPFEIADWKF</sequence>
<dbReference type="eggNOG" id="COG0789">
    <property type="taxonomic scope" value="Bacteria"/>
</dbReference>
<dbReference type="STRING" id="1218173.BALCAV_0219375"/>
<dbReference type="CDD" id="cd01106">
    <property type="entry name" value="HTH_TipAL-Mta"/>
    <property type="match status" value="1"/>
</dbReference>
<keyword evidence="2" id="KW-0175">Coiled coil</keyword>
<dbReference type="PANTHER" id="PTHR30204">
    <property type="entry name" value="REDOX-CYCLING DRUG-SENSING TRANSCRIPTIONAL ACTIVATOR SOXR"/>
    <property type="match status" value="1"/>
</dbReference>
<feature type="domain" description="HTH merR-type" evidence="3">
    <location>
        <begin position="1"/>
        <end position="73"/>
    </location>
</feature>
<gene>
    <name evidence="5" type="ORF">AJ85_07025</name>
    <name evidence="4" type="ORF">BALCAV_0219375</name>
</gene>
<dbReference type="Proteomes" id="UP000297014">
    <property type="component" value="Unassembled WGS sequence"/>
</dbReference>
<reference evidence="4 6" key="1">
    <citation type="journal article" date="2014" name="Genome Announc.">
        <title>Draft Genome Sequence of Bacillus alcalophilus AV1934, a Classic Alkaliphile Isolated from Human Feces in 1934.</title>
        <authorList>
            <person name="Attie O."/>
            <person name="Jayaprakash A."/>
            <person name="Shah H."/>
            <person name="Paulsen I.T."/>
            <person name="Morino M."/>
            <person name="Takahashi Y."/>
            <person name="Narumi I."/>
            <person name="Sachidanandam R."/>
            <person name="Satoh K."/>
            <person name="Ito M."/>
            <person name="Krulwich T.A."/>
        </authorList>
    </citation>
    <scope>NUCLEOTIDE SEQUENCE [LARGE SCALE GENOMIC DNA]</scope>
    <source>
        <strain evidence="4 6">AV1934</strain>
    </source>
</reference>
<dbReference type="InterPro" id="IPR047057">
    <property type="entry name" value="MerR_fam"/>
</dbReference>
<dbReference type="GO" id="GO:0003677">
    <property type="term" value="F:DNA binding"/>
    <property type="evidence" value="ECO:0007669"/>
    <property type="project" value="UniProtKB-KW"/>
</dbReference>
<proteinExistence type="predicted"/>